<sequence length="355" mass="38712">MEPVTAHLPEGTLADLRARLARTRWPPTLPEVGWDRGVPADVLRDLVDAWLRHDWTPWQDRLDALPQVVTHVDGQRVHALHVRSHDPDALALVLTHGWPGSILDWLPVVERLRDTFHLVVPSLPGFGFSTPLAGPGWDYPRIARACAALMAHLGYTRYGAAGGDSGSIVSPWLARVDPVHVVGVHVHGSLDVPDVDASLLDTAEAERLAAAHRRTAEDTGYAVLQGTRPHTVAYALHDSPVAQLAWVADKVHDWGAWPPDVDHLLATATLYWCTGAGATSAHLYRETRGAPPLPPSDVPTAVALFPTDPTVRRVAAQQHRLVRWTEHAAGSHFAAVDAPDALAADLRAFFDPLRR</sequence>
<dbReference type="RefSeq" id="WP_013769565.1">
    <property type="nucleotide sequence ID" value="NC_015514.1"/>
</dbReference>
<keyword evidence="2" id="KW-0058">Aromatic hydrocarbons catabolism</keyword>
<dbReference type="STRING" id="590998.Celf_0393"/>
<dbReference type="InterPro" id="IPR016292">
    <property type="entry name" value="Epoxide_hydrolase"/>
</dbReference>
<dbReference type="EC" id="3.3.2.9" evidence="6"/>
<protein>
    <submittedName>
        <fullName evidence="6">Microsomal epoxide hydrolase</fullName>
        <ecNumber evidence="6">3.3.2.9</ecNumber>
    </submittedName>
</protein>
<dbReference type="KEGG" id="cfi:Celf_0393"/>
<dbReference type="InterPro" id="IPR010497">
    <property type="entry name" value="Epoxide_hydro_N"/>
</dbReference>
<evidence type="ECO:0000256" key="1">
    <source>
        <dbReference type="ARBA" id="ARBA00010088"/>
    </source>
</evidence>
<dbReference type="Gene3D" id="3.40.50.1820">
    <property type="entry name" value="alpha/beta hydrolase"/>
    <property type="match status" value="1"/>
</dbReference>
<reference evidence="6 7" key="1">
    <citation type="submission" date="2011-04" db="EMBL/GenBank/DDBJ databases">
        <title>Complete sequence of Cellulomonas fimi ATCC 484.</title>
        <authorList>
            <consortium name="US DOE Joint Genome Institute"/>
            <person name="Lucas S."/>
            <person name="Han J."/>
            <person name="Lapidus A."/>
            <person name="Cheng J.-F."/>
            <person name="Goodwin L."/>
            <person name="Pitluck S."/>
            <person name="Peters L."/>
            <person name="Chertkov O."/>
            <person name="Detter J.C."/>
            <person name="Han C."/>
            <person name="Tapia R."/>
            <person name="Land M."/>
            <person name="Hauser L."/>
            <person name="Kyrpides N."/>
            <person name="Ivanova N."/>
            <person name="Ovchinnikova G."/>
            <person name="Pagani I."/>
            <person name="Mead D."/>
            <person name="Brumm P."/>
            <person name="Woyke T."/>
        </authorList>
    </citation>
    <scope>NUCLEOTIDE SEQUENCE [LARGE SCALE GENOMIC DNA]</scope>
    <source>
        <strain evidence="7">ATCC 484 / DSM 20113 / JCM 1341 / NBRC 15513 / NCIMB 8980 / NCTC 7547</strain>
    </source>
</reference>
<dbReference type="EMBL" id="CP002666">
    <property type="protein sequence ID" value="AEE44536.1"/>
    <property type="molecule type" value="Genomic_DNA"/>
</dbReference>
<feature type="active site" description="Proton donor" evidence="4">
    <location>
        <position position="284"/>
    </location>
</feature>
<organism evidence="6 7">
    <name type="scientific">Cellulomonas fimi (strain ATCC 484 / DSM 20113 / JCM 1341 / CCUG 24087 / LMG 16345 / NBRC 15513 / NCIMB 8980 / NCTC 7547 / NRS-133)</name>
    <dbReference type="NCBI Taxonomy" id="590998"/>
    <lineage>
        <taxon>Bacteria</taxon>
        <taxon>Bacillati</taxon>
        <taxon>Actinomycetota</taxon>
        <taxon>Actinomycetes</taxon>
        <taxon>Micrococcales</taxon>
        <taxon>Cellulomonadaceae</taxon>
        <taxon>Cellulomonas</taxon>
    </lineage>
</organism>
<comment type="similarity">
    <text evidence="1">Belongs to the peptidase S33 family.</text>
</comment>
<evidence type="ECO:0000313" key="6">
    <source>
        <dbReference type="EMBL" id="AEE44536.1"/>
    </source>
</evidence>
<gene>
    <name evidence="6" type="ordered locus">Celf_0393</name>
</gene>
<dbReference type="PANTHER" id="PTHR21661">
    <property type="entry name" value="EPOXIDE HYDROLASE 1-RELATED"/>
    <property type="match status" value="1"/>
</dbReference>
<evidence type="ECO:0000259" key="5">
    <source>
        <dbReference type="Pfam" id="PF06441"/>
    </source>
</evidence>
<feature type="domain" description="Epoxide hydrolase N-terminal" evidence="5">
    <location>
        <begin position="2"/>
        <end position="104"/>
    </location>
</feature>
<dbReference type="PANTHER" id="PTHR21661:SF35">
    <property type="entry name" value="EPOXIDE HYDROLASE"/>
    <property type="match status" value="1"/>
</dbReference>
<dbReference type="eggNOG" id="COG0596">
    <property type="taxonomic scope" value="Bacteria"/>
</dbReference>
<dbReference type="InterPro" id="IPR029058">
    <property type="entry name" value="AB_hydrolase_fold"/>
</dbReference>
<dbReference type="AlphaFoldDB" id="F4H7H9"/>
<evidence type="ECO:0000256" key="2">
    <source>
        <dbReference type="ARBA" id="ARBA00022797"/>
    </source>
</evidence>
<dbReference type="Pfam" id="PF06441">
    <property type="entry name" value="EHN"/>
    <property type="match status" value="1"/>
</dbReference>
<dbReference type="GO" id="GO:0097176">
    <property type="term" value="P:epoxide metabolic process"/>
    <property type="evidence" value="ECO:0007669"/>
    <property type="project" value="TreeGrafter"/>
</dbReference>
<name>F4H7H9_CELFA</name>
<evidence type="ECO:0000256" key="3">
    <source>
        <dbReference type="ARBA" id="ARBA00022801"/>
    </source>
</evidence>
<keyword evidence="3 6" id="KW-0378">Hydrolase</keyword>
<evidence type="ECO:0000313" key="7">
    <source>
        <dbReference type="Proteomes" id="UP000008460"/>
    </source>
</evidence>
<proteinExistence type="inferred from homology"/>
<keyword evidence="7" id="KW-1185">Reference proteome</keyword>
<accession>F4H7H9</accession>
<dbReference type="Proteomes" id="UP000008460">
    <property type="component" value="Chromosome"/>
</dbReference>
<dbReference type="GO" id="GO:0033961">
    <property type="term" value="F:cis-stilbene-oxide hydrolase activity"/>
    <property type="evidence" value="ECO:0007669"/>
    <property type="project" value="UniProtKB-EC"/>
</dbReference>
<dbReference type="SUPFAM" id="SSF53474">
    <property type="entry name" value="alpha/beta-Hydrolases"/>
    <property type="match status" value="1"/>
</dbReference>
<feature type="active site" description="Nucleophile" evidence="4">
    <location>
        <position position="164"/>
    </location>
</feature>
<dbReference type="HOGENOM" id="CLU_019414_0_1_11"/>
<feature type="active site" description="Proton acceptor" evidence="4">
    <location>
        <position position="332"/>
    </location>
</feature>
<evidence type="ECO:0000256" key="4">
    <source>
        <dbReference type="PIRSR" id="PIRSR001112-1"/>
    </source>
</evidence>
<dbReference type="PIRSF" id="PIRSF001112">
    <property type="entry name" value="Epoxide_hydrolase"/>
    <property type="match status" value="1"/>
</dbReference>